<dbReference type="GO" id="GO:0046872">
    <property type="term" value="F:metal ion binding"/>
    <property type="evidence" value="ECO:0007669"/>
    <property type="project" value="InterPro"/>
</dbReference>
<evidence type="ECO:0000313" key="5">
    <source>
        <dbReference type="EMBL" id="OAQ60225.1"/>
    </source>
</evidence>
<dbReference type="InterPro" id="IPR039697">
    <property type="entry name" value="Alcohol_dehydrogenase_Fe"/>
</dbReference>
<dbReference type="GO" id="GO:0004022">
    <property type="term" value="F:alcohol dehydrogenase (NAD+) activity"/>
    <property type="evidence" value="ECO:0007669"/>
    <property type="project" value="TreeGrafter"/>
</dbReference>
<gene>
    <name evidence="5" type="ORF">VFPPC_10653</name>
</gene>
<keyword evidence="2" id="KW-0520">NAD</keyword>
<dbReference type="InterPro" id="IPR034786">
    <property type="entry name" value="MAR"/>
</dbReference>
<accession>A0A179F490</accession>
<dbReference type="InterPro" id="IPR056798">
    <property type="entry name" value="ADH_Fe_C"/>
</dbReference>
<dbReference type="PANTHER" id="PTHR11496:SF105">
    <property type="entry name" value="REDUCTASE, PUTATIVE (AFU_ORTHOLOGUE AFUA_6G07090)-RELATED"/>
    <property type="match status" value="1"/>
</dbReference>
<feature type="domain" description="Fe-containing alcohol dehydrogenase-like C-terminal" evidence="4">
    <location>
        <begin position="169"/>
        <end position="351"/>
    </location>
</feature>
<dbReference type="OrthoDB" id="3360544at2759"/>
<dbReference type="STRING" id="1380566.A0A179F490"/>
<dbReference type="KEGG" id="pchm:VFPPC_10653"/>
<dbReference type="Pfam" id="PF00465">
    <property type="entry name" value="Fe-ADH"/>
    <property type="match status" value="1"/>
</dbReference>
<name>A0A179F490_METCM</name>
<dbReference type="EMBL" id="LSBJ02000009">
    <property type="protein sequence ID" value="OAQ60225.1"/>
    <property type="molecule type" value="Genomic_DNA"/>
</dbReference>
<dbReference type="RefSeq" id="XP_018138135.1">
    <property type="nucleotide sequence ID" value="XM_018288982.1"/>
</dbReference>
<dbReference type="SUPFAM" id="SSF56796">
    <property type="entry name" value="Dehydroquinate synthase-like"/>
    <property type="match status" value="1"/>
</dbReference>
<keyword evidence="6" id="KW-1185">Reference proteome</keyword>
<dbReference type="GO" id="GO:0005739">
    <property type="term" value="C:mitochondrion"/>
    <property type="evidence" value="ECO:0007669"/>
    <property type="project" value="TreeGrafter"/>
</dbReference>
<dbReference type="Gene3D" id="3.40.50.1970">
    <property type="match status" value="1"/>
</dbReference>
<evidence type="ECO:0000259" key="3">
    <source>
        <dbReference type="Pfam" id="PF00465"/>
    </source>
</evidence>
<dbReference type="PANTHER" id="PTHR11496">
    <property type="entry name" value="ALCOHOL DEHYDROGENASE"/>
    <property type="match status" value="1"/>
</dbReference>
<dbReference type="GeneID" id="28852976"/>
<dbReference type="CDD" id="cd08177">
    <property type="entry name" value="MAR"/>
    <property type="match status" value="1"/>
</dbReference>
<dbReference type="Gene3D" id="1.20.1090.10">
    <property type="entry name" value="Dehydroquinate synthase-like - alpha domain"/>
    <property type="match status" value="1"/>
</dbReference>
<evidence type="ECO:0000256" key="1">
    <source>
        <dbReference type="ARBA" id="ARBA00023002"/>
    </source>
</evidence>
<dbReference type="GO" id="GO:0018506">
    <property type="term" value="F:maleylacetate reductase activity"/>
    <property type="evidence" value="ECO:0007669"/>
    <property type="project" value="InterPro"/>
</dbReference>
<dbReference type="Pfam" id="PF25137">
    <property type="entry name" value="ADH_Fe_C"/>
    <property type="match status" value="1"/>
</dbReference>
<dbReference type="InterPro" id="IPR001670">
    <property type="entry name" value="ADH_Fe/GldA"/>
</dbReference>
<evidence type="ECO:0000313" key="6">
    <source>
        <dbReference type="Proteomes" id="UP000078397"/>
    </source>
</evidence>
<dbReference type="Proteomes" id="UP000078397">
    <property type="component" value="Unassembled WGS sequence"/>
</dbReference>
<evidence type="ECO:0000259" key="4">
    <source>
        <dbReference type="Pfam" id="PF25137"/>
    </source>
</evidence>
<proteinExistence type="predicted"/>
<sequence length="363" mass="38621">MKEFEYNVLPSRVIFGSGSVKKLPDEIKRLNVSRPLLLSTPGKSNYTNQLSDILQAASIAVAGTFPHAKQHTPASVTEEATAVLNSIEADCVVSIGGGSVVGLGKAVSIRTGVPHISIPTTYSGSEMTPILGETQDGKKTTRSDPKILPAVVIYDADFTMTLPPAICSTSGINAIAHAVEALYAKNANPITSMLALEGIKALAESLPQIVLDPKSRSPRDQALYGAWLCGTVLGSSSMGLHHKLCHVLGGSFSLPHAETHTIVLPHALSYNAPAIPEQMAKLAIVLPGSNGDALTGLELLLEKLQVPRALKDFGMKESDIDKATEIATGNQYPNPRELEPEWIRELIRRAWAGEAPKANLCSK</sequence>
<reference evidence="5 6" key="1">
    <citation type="journal article" date="2016" name="PLoS Pathog.">
        <title>Biosynthesis of antibiotic leucinostatins in bio-control fungus Purpureocillium lilacinum and their inhibition on phytophthora revealed by genome mining.</title>
        <authorList>
            <person name="Wang G."/>
            <person name="Liu Z."/>
            <person name="Lin R."/>
            <person name="Li E."/>
            <person name="Mao Z."/>
            <person name="Ling J."/>
            <person name="Yang Y."/>
            <person name="Yin W.B."/>
            <person name="Xie B."/>
        </authorList>
    </citation>
    <scope>NUCLEOTIDE SEQUENCE [LARGE SCALE GENOMIC DNA]</scope>
    <source>
        <strain evidence="5">170</strain>
    </source>
</reference>
<evidence type="ECO:0000256" key="2">
    <source>
        <dbReference type="ARBA" id="ARBA00023027"/>
    </source>
</evidence>
<protein>
    <submittedName>
        <fullName evidence="5">Maleylacetate reductase</fullName>
    </submittedName>
</protein>
<feature type="domain" description="Alcohol dehydrogenase iron-type/glycerol dehydrogenase GldA" evidence="3">
    <location>
        <begin position="10"/>
        <end position="155"/>
    </location>
</feature>
<dbReference type="AlphaFoldDB" id="A0A179F490"/>
<keyword evidence="1" id="KW-0560">Oxidoreductase</keyword>
<organism evidence="5 6">
    <name type="scientific">Pochonia chlamydosporia 170</name>
    <dbReference type="NCBI Taxonomy" id="1380566"/>
    <lineage>
        <taxon>Eukaryota</taxon>
        <taxon>Fungi</taxon>
        <taxon>Dikarya</taxon>
        <taxon>Ascomycota</taxon>
        <taxon>Pezizomycotina</taxon>
        <taxon>Sordariomycetes</taxon>
        <taxon>Hypocreomycetidae</taxon>
        <taxon>Hypocreales</taxon>
        <taxon>Clavicipitaceae</taxon>
        <taxon>Pochonia</taxon>
    </lineage>
</organism>
<comment type="caution">
    <text evidence="5">The sequence shown here is derived from an EMBL/GenBank/DDBJ whole genome shotgun (WGS) entry which is preliminary data.</text>
</comment>